<reference evidence="1 2" key="1">
    <citation type="journal article" date="2014" name="Agronomy (Basel)">
        <title>A Draft Genome Sequence for Ensete ventricosum, the Drought-Tolerant Tree Against Hunger.</title>
        <authorList>
            <person name="Harrison J."/>
            <person name="Moore K.A."/>
            <person name="Paszkiewicz K."/>
            <person name="Jones T."/>
            <person name="Grant M."/>
            <person name="Ambacheew D."/>
            <person name="Muzemil S."/>
            <person name="Studholme D.J."/>
        </authorList>
    </citation>
    <scope>NUCLEOTIDE SEQUENCE [LARGE SCALE GENOMIC DNA]</scope>
</reference>
<name>A0A426X3Z7_ENSVE</name>
<dbReference type="EMBL" id="AMZH03027310">
    <property type="protein sequence ID" value="RRT34201.1"/>
    <property type="molecule type" value="Genomic_DNA"/>
</dbReference>
<gene>
    <name evidence="1" type="ORF">B296_00058743</name>
</gene>
<dbReference type="AlphaFoldDB" id="A0A426X3Z7"/>
<evidence type="ECO:0000313" key="1">
    <source>
        <dbReference type="EMBL" id="RRT34201.1"/>
    </source>
</evidence>
<evidence type="ECO:0000313" key="2">
    <source>
        <dbReference type="Proteomes" id="UP000287651"/>
    </source>
</evidence>
<organism evidence="1 2">
    <name type="scientific">Ensete ventricosum</name>
    <name type="common">Abyssinian banana</name>
    <name type="synonym">Musa ensete</name>
    <dbReference type="NCBI Taxonomy" id="4639"/>
    <lineage>
        <taxon>Eukaryota</taxon>
        <taxon>Viridiplantae</taxon>
        <taxon>Streptophyta</taxon>
        <taxon>Embryophyta</taxon>
        <taxon>Tracheophyta</taxon>
        <taxon>Spermatophyta</taxon>
        <taxon>Magnoliopsida</taxon>
        <taxon>Liliopsida</taxon>
        <taxon>Zingiberales</taxon>
        <taxon>Musaceae</taxon>
        <taxon>Ensete</taxon>
    </lineage>
</organism>
<protein>
    <submittedName>
        <fullName evidence="1">Uncharacterized protein</fullName>
    </submittedName>
</protein>
<sequence length="211" mass="22985">METTVAAPIPLLGSGLHRIRCLEESFFPDLEKDFSLGRIERGVRESRNGRLRPLRSSRGSQRWGSGRIGSRSLLKIKEHLSRLYHIRVDPRKVVGKARHISALGVPYNAICALNVATCSIELVPPLYSSSIGSRKCCRIGLSRTSGTKGDSPKSVEDHDQAAAWLGVVLPKIMPREGLWEPADVVGSTATRARGCRGQSLGSSPPRPALVE</sequence>
<dbReference type="Proteomes" id="UP000287651">
    <property type="component" value="Unassembled WGS sequence"/>
</dbReference>
<proteinExistence type="predicted"/>
<comment type="caution">
    <text evidence="1">The sequence shown here is derived from an EMBL/GenBank/DDBJ whole genome shotgun (WGS) entry which is preliminary data.</text>
</comment>
<accession>A0A426X3Z7</accession>